<dbReference type="InterPro" id="IPR025736">
    <property type="entry name" value="PucR_C-HTH_dom"/>
</dbReference>
<dbReference type="Pfam" id="PF17853">
    <property type="entry name" value="GGDEF_2"/>
    <property type="match status" value="1"/>
</dbReference>
<dbReference type="InterPro" id="IPR042070">
    <property type="entry name" value="PucR_C-HTH_sf"/>
</dbReference>
<dbReference type="AlphaFoldDB" id="A0AAX0S7Z8"/>
<dbReference type="EMBL" id="NUEQ01000010">
    <property type="protein sequence ID" value="PEJ36222.1"/>
    <property type="molecule type" value="Genomic_DNA"/>
</dbReference>
<evidence type="ECO:0000313" key="4">
    <source>
        <dbReference type="EMBL" id="PEJ36222.1"/>
    </source>
</evidence>
<dbReference type="RefSeq" id="WP_098175022.1">
    <property type="nucleotide sequence ID" value="NZ_NUEQ01000010.1"/>
</dbReference>
<evidence type="ECO:0000259" key="3">
    <source>
        <dbReference type="Pfam" id="PF17853"/>
    </source>
</evidence>
<evidence type="ECO:0000259" key="2">
    <source>
        <dbReference type="Pfam" id="PF13556"/>
    </source>
</evidence>
<evidence type="ECO:0000256" key="1">
    <source>
        <dbReference type="ARBA" id="ARBA00006754"/>
    </source>
</evidence>
<gene>
    <name evidence="4" type="ORF">CN689_04605</name>
</gene>
<protein>
    <submittedName>
        <fullName evidence="4">PucR family transcriptional regulator</fullName>
    </submittedName>
</protein>
<dbReference type="SUPFAM" id="SSF55781">
    <property type="entry name" value="GAF domain-like"/>
    <property type="match status" value="1"/>
</dbReference>
<dbReference type="InterPro" id="IPR029016">
    <property type="entry name" value="GAF-like_dom_sf"/>
</dbReference>
<feature type="domain" description="CdaR GGDEF-like" evidence="3">
    <location>
        <begin position="479"/>
        <end position="610"/>
    </location>
</feature>
<feature type="domain" description="PucR C-terminal helix-turn-helix" evidence="2">
    <location>
        <begin position="666"/>
        <end position="723"/>
    </location>
</feature>
<accession>A0AAX0S7Z8</accession>
<dbReference type="Proteomes" id="UP000220106">
    <property type="component" value="Unassembled WGS sequence"/>
</dbReference>
<dbReference type="Gene3D" id="1.10.10.2840">
    <property type="entry name" value="PucR C-terminal helix-turn-helix domain"/>
    <property type="match status" value="1"/>
</dbReference>
<reference evidence="4 5" key="1">
    <citation type="submission" date="2017-09" db="EMBL/GenBank/DDBJ databases">
        <title>Large-scale bioinformatics analysis of Bacillus genomes uncovers conserved roles of natural products in bacterial physiology.</title>
        <authorList>
            <consortium name="Agbiome Team Llc"/>
            <person name="Bleich R.M."/>
            <person name="Kirk G.J."/>
            <person name="Santa Maria K.C."/>
            <person name="Allen S.E."/>
            <person name="Farag S."/>
            <person name="Shank E.A."/>
            <person name="Bowers A."/>
        </authorList>
    </citation>
    <scope>NUCLEOTIDE SEQUENCE [LARGE SCALE GENOMIC DNA]</scope>
    <source>
        <strain evidence="4 5">AFS003229</strain>
    </source>
</reference>
<comment type="caution">
    <text evidence="4">The sequence shown here is derived from an EMBL/GenBank/DDBJ whole genome shotgun (WGS) entry which is preliminary data.</text>
</comment>
<sequence length="730" mass="84763">MELTKREKLIRRIDRHLRVTARQLIMFDTEEETLKFLIDSFQSDLNCDFVCILLNEDGYLIPKVFNGESDSFIENFPINIRNNSSDLLDYPLAFSDSEVEKIHELSDVIRKEKIQSWFTVPYKGDYGVSGVCLIGFKDLVPLYQEMVLIFTDFGKDIAVAIKLAKQREEQKKIGMEWITESLSVNSPIEKTIGKIIERAGKGTQSKRACVYLYIEKDNSFILQEPCFGQPLSLKRIVPQNNKLIDYFPYLAAWGGKALTVSLTMNLKTIGVLHVEEKETNNGIYTADDLQTLKLMAQHMAALIENIRLFESEKEYKQRLHMLLDYQQALVKETIEQDSFVGITNTISELFSSSVLLFDRFMRPIAHSMHPLDNADVQLLIEQVTYQVFQGRNQEIWQASMGDTEKKLMIWPINHGGDLLGHLAIHLNQNDMDDFFKLSVNIARNIFYLQFIKQKLVFDTKEQVRDGFINKLLVPNLINEEEIIQYANVFNWNLFLPHRISVLSFNFGNKVESENGIIEFQEKKTMLFNRVREWIAAFDKEILFATKGELFILIVPISIEKDNPREFWTKLFTYIQKWSKTELAKPFYLGIGGKTAAIGDYFVSYQQAVESQNVIINQFKESNFVLYDDLGAYPLFHHLKNSTSTRLFIKKYLSPILNNSDDKNNTLFQTLRAYLNNNGSIKETSEELFIHRSTLQYRMEKIQSLLDIELTSSEQRFNLQLAFKLNDIIDL</sequence>
<dbReference type="InterPro" id="IPR041522">
    <property type="entry name" value="CdaR_GGDEF"/>
</dbReference>
<dbReference type="PANTHER" id="PTHR33744">
    <property type="entry name" value="CARBOHYDRATE DIACID REGULATOR"/>
    <property type="match status" value="1"/>
</dbReference>
<dbReference type="Gene3D" id="3.30.450.40">
    <property type="match status" value="2"/>
</dbReference>
<comment type="similarity">
    <text evidence="1">Belongs to the CdaR family.</text>
</comment>
<name>A0AAX0S7Z8_9BACI</name>
<proteinExistence type="inferred from homology"/>
<dbReference type="InterPro" id="IPR051448">
    <property type="entry name" value="CdaR-like_regulators"/>
</dbReference>
<dbReference type="Pfam" id="PF13556">
    <property type="entry name" value="HTH_30"/>
    <property type="match status" value="1"/>
</dbReference>
<organism evidence="4 5">
    <name type="scientific">Peribacillus butanolivorans</name>
    <dbReference type="NCBI Taxonomy" id="421767"/>
    <lineage>
        <taxon>Bacteria</taxon>
        <taxon>Bacillati</taxon>
        <taxon>Bacillota</taxon>
        <taxon>Bacilli</taxon>
        <taxon>Bacillales</taxon>
        <taxon>Bacillaceae</taxon>
        <taxon>Peribacillus</taxon>
    </lineage>
</organism>
<evidence type="ECO:0000313" key="5">
    <source>
        <dbReference type="Proteomes" id="UP000220106"/>
    </source>
</evidence>
<dbReference type="PANTHER" id="PTHR33744:SF1">
    <property type="entry name" value="DNA-BINDING TRANSCRIPTIONAL ACTIVATOR ADER"/>
    <property type="match status" value="1"/>
</dbReference>